<feature type="domain" description="Thiolase N-terminal" evidence="2">
    <location>
        <begin position="4"/>
        <end position="226"/>
    </location>
</feature>
<dbReference type="KEGG" id="mmav:RE476_09665"/>
<gene>
    <name evidence="4" type="ORF">RE476_09665</name>
</gene>
<dbReference type="InterPro" id="IPR020616">
    <property type="entry name" value="Thiolase_N"/>
</dbReference>
<accession>A0AA51YIJ6</accession>
<dbReference type="NCBIfam" id="NF004720">
    <property type="entry name" value="PRK06064.1"/>
    <property type="match status" value="1"/>
</dbReference>
<evidence type="ECO:0000259" key="2">
    <source>
        <dbReference type="Pfam" id="PF00108"/>
    </source>
</evidence>
<dbReference type="AlphaFoldDB" id="A0AA51YIJ6"/>
<dbReference type="RefSeq" id="WP_309307439.1">
    <property type="nucleotide sequence ID" value="NZ_CP133594.1"/>
</dbReference>
<name>A0AA51YIJ6_9EURY</name>
<dbReference type="PIRSF" id="PIRSF000429">
    <property type="entry name" value="Ac-CoA_Ac_transf"/>
    <property type="match status" value="1"/>
</dbReference>
<evidence type="ECO:0000259" key="3">
    <source>
        <dbReference type="Pfam" id="PF22691"/>
    </source>
</evidence>
<dbReference type="Pfam" id="PF22691">
    <property type="entry name" value="Thiolase_C_1"/>
    <property type="match status" value="1"/>
</dbReference>
<feature type="domain" description="Thiolase C-terminal" evidence="3">
    <location>
        <begin position="243"/>
        <end position="388"/>
    </location>
</feature>
<dbReference type="Gene3D" id="3.40.47.10">
    <property type="match status" value="1"/>
</dbReference>
<organism evidence="4 5">
    <name type="scientific">Methanolobus mangrovi</name>
    <dbReference type="NCBI Taxonomy" id="3072977"/>
    <lineage>
        <taxon>Archaea</taxon>
        <taxon>Methanobacteriati</taxon>
        <taxon>Methanobacteriota</taxon>
        <taxon>Stenosarchaea group</taxon>
        <taxon>Methanomicrobia</taxon>
        <taxon>Methanosarcinales</taxon>
        <taxon>Methanosarcinaceae</taxon>
        <taxon>Methanolobus</taxon>
    </lineage>
</organism>
<proteinExistence type="predicted"/>
<evidence type="ECO:0000313" key="4">
    <source>
        <dbReference type="EMBL" id="WMW21650.1"/>
    </source>
</evidence>
<dbReference type="EMBL" id="CP133594">
    <property type="protein sequence ID" value="WMW21650.1"/>
    <property type="molecule type" value="Genomic_DNA"/>
</dbReference>
<dbReference type="SUPFAM" id="SSF53901">
    <property type="entry name" value="Thiolase-like"/>
    <property type="match status" value="2"/>
</dbReference>
<dbReference type="InterPro" id="IPR055140">
    <property type="entry name" value="Thiolase_C_2"/>
</dbReference>
<dbReference type="CDD" id="cd00829">
    <property type="entry name" value="SCP-x_thiolase"/>
    <property type="match status" value="1"/>
</dbReference>
<dbReference type="GO" id="GO:0016747">
    <property type="term" value="F:acyltransferase activity, transferring groups other than amino-acyl groups"/>
    <property type="evidence" value="ECO:0007669"/>
    <property type="project" value="InterPro"/>
</dbReference>
<dbReference type="InterPro" id="IPR016039">
    <property type="entry name" value="Thiolase-like"/>
</dbReference>
<dbReference type="Pfam" id="PF00108">
    <property type="entry name" value="Thiolase_N"/>
    <property type="match status" value="1"/>
</dbReference>
<protein>
    <submittedName>
        <fullName evidence="4">Thiolase domain-containing protein</fullName>
    </submittedName>
</protein>
<sequence length="390" mass="40774">MRDVAIIGVKNTKFGEQWDRSFRDLVVEAGVGAVDDAGVVGGKIDSMFVGNMSGGQFVEQEHIGALIADYSGLAKDIHVPSTRVEAACASGGLALRQGIYAVASGMDDIVIAAGAEKMTDVPSAKASSALAAAADREWEGIMGATFPGLYAMIAKMHMHKYGTTSEQLASVAVKNHHNGQHNPIAQYKSPITVESVLKSIMVADPLHIFDCSPITDGASAVVLAPADIAHEFTDTPIYVKATAQASDTIALHDRRDITTLDASVVAGRRAYEMAKMGPKDIQLVEVHDCFTIAEICAIEDLGFAKKGEGGIVTQNGETAIGGRIPVNTSGGLKSCGHPVGATGVKQAIEIVEQLRGEAGKRQVDGAEIGMTHNVGGSGATAVVHIFSRNR</sequence>
<dbReference type="PANTHER" id="PTHR42870">
    <property type="entry name" value="ACETYL-COA C-ACETYLTRANSFERASE"/>
    <property type="match status" value="1"/>
</dbReference>
<reference evidence="4" key="1">
    <citation type="submission" date="2023-08" db="EMBL/GenBank/DDBJ databases">
        <title>Methanolobus mangrovi sp. nov. and Methanolobus sediminis sp. nov, two novel methylotrophic methanogens isolated from mangrove sediments in China.</title>
        <authorList>
            <person name="Zhou J."/>
        </authorList>
    </citation>
    <scope>NUCLEOTIDE SEQUENCE</scope>
    <source>
        <strain evidence="4">FTZ2</strain>
    </source>
</reference>
<keyword evidence="5" id="KW-1185">Reference proteome</keyword>
<dbReference type="Proteomes" id="UP001183006">
    <property type="component" value="Chromosome"/>
</dbReference>
<evidence type="ECO:0000313" key="5">
    <source>
        <dbReference type="Proteomes" id="UP001183006"/>
    </source>
</evidence>
<dbReference type="PANTHER" id="PTHR42870:SF6">
    <property type="entry name" value="ACETYL-COA C-ACYLTRANSFERASE"/>
    <property type="match status" value="1"/>
</dbReference>
<dbReference type="InterPro" id="IPR002155">
    <property type="entry name" value="Thiolase"/>
</dbReference>
<evidence type="ECO:0000256" key="1">
    <source>
        <dbReference type="ARBA" id="ARBA00023229"/>
    </source>
</evidence>
<dbReference type="GO" id="GO:0008299">
    <property type="term" value="P:isoprenoid biosynthetic process"/>
    <property type="evidence" value="ECO:0007669"/>
    <property type="project" value="UniProtKB-KW"/>
</dbReference>
<keyword evidence="1" id="KW-0414">Isoprene biosynthesis</keyword>
<dbReference type="GeneID" id="84230408"/>